<keyword evidence="2" id="KW-0378">Hydrolase</keyword>
<dbReference type="InterPro" id="IPR012337">
    <property type="entry name" value="RNaseH-like_sf"/>
</dbReference>
<dbReference type="GO" id="GO:0046872">
    <property type="term" value="F:metal ion binding"/>
    <property type="evidence" value="ECO:0007669"/>
    <property type="project" value="UniProtKB-KW"/>
</dbReference>
<dbReference type="GO" id="GO:0016787">
    <property type="term" value="F:hydrolase activity"/>
    <property type="evidence" value="ECO:0007669"/>
    <property type="project" value="UniProtKB-KW"/>
</dbReference>
<sequence>METEVRRGVLELVVDSSQAVVREAGGTKRAAEEELGHQSSKKKKLELKRLFKPPVDDELWKSQKHIHHGDMTWRLYDTCRVHHVSTKDGVDIYMLVEREYLLSRGVLTLMQKDQEDEVLGSILSEQKRNKPDPYTIRIDDLYNNFKIVEQDVKVTASSNSSSQNMAFVSSHSTNSTNEVHTAYGVSTASTQSSTASTQKQVSKAMYVEETPPKAMVAIDGVGFDWSYMAEDEVPTTMAVMSFLDSKEGVHLQRLICPTLVERSLKSLGLKAIDLSLDRVLDNKDCSVESPVVVQEDQGYVDSRCSRHMTRNMSYLLDFKEFNRGYATFGGGANGGRITGKGAIKIDNLDFEDVLMHKKFGLVVTDDYGRYTWVFFLATKDETTGILKKFITKIENLLDKKVKVIRCDNGTEFKNSVMNDFCAMKGTNSNDFADGSPLFDSSPKIFGDAGKKHDEVSDKESGPSNELNSVFENLNTGYPDDSKMPARIEAIRLFLAYASFMGFMVYLMDVKSAFLYGRIKEEVYVYQPLGFEDPDHLDKVYKVVKVLYGLHQALRAWYETLAKYLLGNGFHRGMIDQTLFIKRQKGDISLVQVYVDDIIFSSAKKE</sequence>
<evidence type="ECO:0000256" key="1">
    <source>
        <dbReference type="ARBA" id="ARBA00022723"/>
    </source>
</evidence>
<organism evidence="4">
    <name type="scientific">Tanacetum cinerariifolium</name>
    <name type="common">Dalmatian daisy</name>
    <name type="synonym">Chrysanthemum cinerariifolium</name>
    <dbReference type="NCBI Taxonomy" id="118510"/>
    <lineage>
        <taxon>Eukaryota</taxon>
        <taxon>Viridiplantae</taxon>
        <taxon>Streptophyta</taxon>
        <taxon>Embryophyta</taxon>
        <taxon>Tracheophyta</taxon>
        <taxon>Spermatophyta</taxon>
        <taxon>Magnoliopsida</taxon>
        <taxon>eudicotyledons</taxon>
        <taxon>Gunneridae</taxon>
        <taxon>Pentapetalae</taxon>
        <taxon>asterids</taxon>
        <taxon>campanulids</taxon>
        <taxon>Asterales</taxon>
        <taxon>Asteraceae</taxon>
        <taxon>Asteroideae</taxon>
        <taxon>Anthemideae</taxon>
        <taxon>Anthemidinae</taxon>
        <taxon>Tanacetum</taxon>
    </lineage>
</organism>
<proteinExistence type="predicted"/>
<reference evidence="4" key="1">
    <citation type="journal article" date="2019" name="Sci. Rep.">
        <title>Draft genome of Tanacetum cinerariifolium, the natural source of mosquito coil.</title>
        <authorList>
            <person name="Yamashiro T."/>
            <person name="Shiraishi A."/>
            <person name="Satake H."/>
            <person name="Nakayama K."/>
        </authorList>
    </citation>
    <scope>NUCLEOTIDE SEQUENCE</scope>
</reference>
<dbReference type="InterPro" id="IPR039537">
    <property type="entry name" value="Retrotran_Ty1/copia-like"/>
</dbReference>
<name>A0A6L2LBV8_TANCI</name>
<keyword evidence="1" id="KW-0479">Metal-binding</keyword>
<evidence type="ECO:0000256" key="2">
    <source>
        <dbReference type="ARBA" id="ARBA00022801"/>
    </source>
</evidence>
<gene>
    <name evidence="4" type="ORF">Tci_029743</name>
</gene>
<dbReference type="Pfam" id="PF07727">
    <property type="entry name" value="RVT_2"/>
    <property type="match status" value="1"/>
</dbReference>
<dbReference type="InterPro" id="IPR036397">
    <property type="entry name" value="RNaseH_sf"/>
</dbReference>
<dbReference type="SUPFAM" id="SSF56672">
    <property type="entry name" value="DNA/RNA polymerases"/>
    <property type="match status" value="1"/>
</dbReference>
<protein>
    <submittedName>
        <fullName evidence="4">Putative ribonuclease H-like domain-containing protein</fullName>
    </submittedName>
</protein>
<dbReference type="SUPFAM" id="SSF53098">
    <property type="entry name" value="Ribonuclease H-like"/>
    <property type="match status" value="1"/>
</dbReference>
<dbReference type="Gene3D" id="3.30.420.10">
    <property type="entry name" value="Ribonuclease H-like superfamily/Ribonuclease H"/>
    <property type="match status" value="1"/>
</dbReference>
<evidence type="ECO:0000313" key="4">
    <source>
        <dbReference type="EMBL" id="GEU57765.1"/>
    </source>
</evidence>
<dbReference type="PANTHER" id="PTHR42648:SF32">
    <property type="entry name" value="RIBONUCLEASE H-LIKE DOMAIN, GAG-PRE-INTEGRASE DOMAIN PROTEIN-RELATED"/>
    <property type="match status" value="1"/>
</dbReference>
<evidence type="ECO:0000259" key="3">
    <source>
        <dbReference type="Pfam" id="PF07727"/>
    </source>
</evidence>
<accession>A0A6L2LBV8</accession>
<comment type="caution">
    <text evidence="4">The sequence shown here is derived from an EMBL/GenBank/DDBJ whole genome shotgun (WGS) entry which is preliminary data.</text>
</comment>
<dbReference type="InterPro" id="IPR013103">
    <property type="entry name" value="RVT_2"/>
</dbReference>
<dbReference type="AlphaFoldDB" id="A0A6L2LBV8"/>
<dbReference type="GO" id="GO:0003676">
    <property type="term" value="F:nucleic acid binding"/>
    <property type="evidence" value="ECO:0007669"/>
    <property type="project" value="InterPro"/>
</dbReference>
<feature type="domain" description="Reverse transcriptase Ty1/copia-type" evidence="3">
    <location>
        <begin position="481"/>
        <end position="602"/>
    </location>
</feature>
<dbReference type="PANTHER" id="PTHR42648">
    <property type="entry name" value="TRANSPOSASE, PUTATIVE-RELATED"/>
    <property type="match status" value="1"/>
</dbReference>
<dbReference type="EMBL" id="BKCJ010003889">
    <property type="protein sequence ID" value="GEU57765.1"/>
    <property type="molecule type" value="Genomic_DNA"/>
</dbReference>
<dbReference type="InterPro" id="IPR043502">
    <property type="entry name" value="DNA/RNA_pol_sf"/>
</dbReference>